<dbReference type="EMBL" id="LS974618">
    <property type="protein sequence ID" value="CAG7891997.1"/>
    <property type="molecule type" value="Genomic_DNA"/>
</dbReference>
<name>A0A8D9LYR5_BRACM</name>
<dbReference type="AlphaFoldDB" id="A0A8D9LYR5"/>
<accession>A0A8D9LYR5</accession>
<sequence length="71" mass="8310">IQEFCSQNGDEQRTGGEHQHVTTFCVPSPDKEIQHVEGLVAETRPRSYTFLTSQTKTELYRFFRYLICNIQ</sequence>
<gene>
    <name evidence="2" type="ORF">BRAPAZ1V2_A02P09490.2</name>
</gene>
<feature type="non-terminal residue" evidence="2">
    <location>
        <position position="1"/>
    </location>
</feature>
<dbReference type="Proteomes" id="UP000694005">
    <property type="component" value="Chromosome A02"/>
</dbReference>
<evidence type="ECO:0000256" key="1">
    <source>
        <dbReference type="SAM" id="MobiDB-lite"/>
    </source>
</evidence>
<feature type="region of interest" description="Disordered" evidence="1">
    <location>
        <begin position="1"/>
        <end position="20"/>
    </location>
</feature>
<evidence type="ECO:0000313" key="3">
    <source>
        <dbReference type="Proteomes" id="UP000694005"/>
    </source>
</evidence>
<feature type="compositionally biased region" description="Basic and acidic residues" evidence="1">
    <location>
        <begin position="10"/>
        <end position="20"/>
    </location>
</feature>
<organism evidence="2 3">
    <name type="scientific">Brassica campestris</name>
    <name type="common">Field mustard</name>
    <dbReference type="NCBI Taxonomy" id="3711"/>
    <lineage>
        <taxon>Eukaryota</taxon>
        <taxon>Viridiplantae</taxon>
        <taxon>Streptophyta</taxon>
        <taxon>Embryophyta</taxon>
        <taxon>Tracheophyta</taxon>
        <taxon>Spermatophyta</taxon>
        <taxon>Magnoliopsida</taxon>
        <taxon>eudicotyledons</taxon>
        <taxon>Gunneridae</taxon>
        <taxon>Pentapetalae</taxon>
        <taxon>rosids</taxon>
        <taxon>malvids</taxon>
        <taxon>Brassicales</taxon>
        <taxon>Brassicaceae</taxon>
        <taxon>Brassiceae</taxon>
        <taxon>Brassica</taxon>
    </lineage>
</organism>
<dbReference type="Gramene" id="A02p09490.2_BraZ1">
    <property type="protein sequence ID" value="A02p09490.2_BraZ1.CDS.1"/>
    <property type="gene ID" value="A02g09490.2_BraZ1"/>
</dbReference>
<protein>
    <submittedName>
        <fullName evidence="2">Uncharacterized protein</fullName>
    </submittedName>
</protein>
<proteinExistence type="predicted"/>
<reference evidence="2 3" key="1">
    <citation type="submission" date="2021-07" db="EMBL/GenBank/DDBJ databases">
        <authorList>
            <consortium name="Genoscope - CEA"/>
            <person name="William W."/>
        </authorList>
    </citation>
    <scope>NUCLEOTIDE SEQUENCE [LARGE SCALE GENOMIC DNA]</scope>
</reference>
<evidence type="ECO:0000313" key="2">
    <source>
        <dbReference type="EMBL" id="CAG7891997.1"/>
    </source>
</evidence>